<evidence type="ECO:0000313" key="3">
    <source>
        <dbReference type="EMBL" id="BAM47355.1"/>
    </source>
</evidence>
<keyword evidence="2" id="KW-0812">Transmembrane</keyword>
<dbReference type="RefSeq" id="WP_015009960.1">
    <property type="nucleotide sequence ID" value="NC_018704.1"/>
</dbReference>
<dbReference type="AlphaFoldDB" id="K0IXY0"/>
<feature type="region of interest" description="Disordered" evidence="1">
    <location>
        <begin position="16"/>
        <end position="37"/>
    </location>
</feature>
<dbReference type="Proteomes" id="UP000006294">
    <property type="component" value="Chromosome"/>
</dbReference>
<protein>
    <submittedName>
        <fullName evidence="3">Uncharacterized protein</fullName>
    </submittedName>
</protein>
<dbReference type="EMBL" id="AP012050">
    <property type="protein sequence ID" value="BAM47355.1"/>
    <property type="molecule type" value="Genomic_DNA"/>
</dbReference>
<sequence length="93" mass="11194">MEKKTEDQAEALRQQLAEINQQNPTEESTKSFNKRDDQEIDILNLPPRSQIHQEDKFKLRMKMSGSFLRLITILIFVILILLLSFNYWKQYFF</sequence>
<evidence type="ECO:0000256" key="2">
    <source>
        <dbReference type="SAM" id="Phobius"/>
    </source>
</evidence>
<proteinExistence type="predicted"/>
<name>K0IXY0_AMPXN</name>
<feature type="compositionally biased region" description="Polar residues" evidence="1">
    <location>
        <begin position="17"/>
        <end position="26"/>
    </location>
</feature>
<feature type="compositionally biased region" description="Basic and acidic residues" evidence="1">
    <location>
        <begin position="27"/>
        <end position="37"/>
    </location>
</feature>
<keyword evidence="2" id="KW-1133">Transmembrane helix</keyword>
<dbReference type="HOGENOM" id="CLU_2393391_0_0_9"/>
<keyword evidence="4" id="KW-1185">Reference proteome</keyword>
<organism evidence="3 4">
    <name type="scientific">Amphibacillus xylanus (strain ATCC 51415 / DSM 6626 / JCM 7361 / LMG 17667 / NBRC 15112 / Ep01)</name>
    <dbReference type="NCBI Taxonomy" id="698758"/>
    <lineage>
        <taxon>Bacteria</taxon>
        <taxon>Bacillati</taxon>
        <taxon>Bacillota</taxon>
        <taxon>Bacilli</taxon>
        <taxon>Bacillales</taxon>
        <taxon>Bacillaceae</taxon>
        <taxon>Amphibacillus</taxon>
    </lineage>
</organism>
<dbReference type="STRING" id="698758.AXY_12230"/>
<gene>
    <name evidence="3" type="ordered locus">AXY_12230</name>
</gene>
<keyword evidence="2" id="KW-0472">Membrane</keyword>
<evidence type="ECO:0000313" key="4">
    <source>
        <dbReference type="Proteomes" id="UP000006294"/>
    </source>
</evidence>
<dbReference type="KEGG" id="axl:AXY_12230"/>
<dbReference type="OrthoDB" id="2971460at2"/>
<evidence type="ECO:0000256" key="1">
    <source>
        <dbReference type="SAM" id="MobiDB-lite"/>
    </source>
</evidence>
<reference evidence="3 4" key="1">
    <citation type="submission" date="2011-01" db="EMBL/GenBank/DDBJ databases">
        <title>Whole genome sequence of Amphibacillus xylinus NBRC 15112.</title>
        <authorList>
            <person name="Nakazawa H."/>
            <person name="Katano Y."/>
            <person name="Nakamura S."/>
            <person name="Sasagawa M."/>
            <person name="Fukada J."/>
            <person name="Arai T."/>
            <person name="Sasakura N."/>
            <person name="Mochizuki D."/>
            <person name="Hosoyama A."/>
            <person name="Harada K."/>
            <person name="Horikawa H."/>
            <person name="Kato Y."/>
            <person name="Harada T."/>
            <person name="Sasaki K."/>
            <person name="Sekiguchi M."/>
            <person name="Hodoyama M."/>
            <person name="Nishiko R."/>
            <person name="Narita H."/>
            <person name="Hanamaki A."/>
            <person name="Hata C."/>
            <person name="Konno Y."/>
            <person name="Niimura Y."/>
            <person name="Yamazaki S."/>
            <person name="Fujita N."/>
        </authorList>
    </citation>
    <scope>NUCLEOTIDE SEQUENCE [LARGE SCALE GENOMIC DNA]</scope>
    <source>
        <strain evidence="4">ATCC 51415 / DSM 6626 / JCM 7361 / LMG 17667 / NBRC 15112 / Ep01</strain>
    </source>
</reference>
<accession>K0IXY0</accession>
<feature type="transmembrane region" description="Helical" evidence="2">
    <location>
        <begin position="67"/>
        <end position="88"/>
    </location>
</feature>